<keyword evidence="5 9" id="KW-1133">Transmembrane helix</keyword>
<dbReference type="Gene3D" id="3.90.550.10">
    <property type="entry name" value="Spore Coat Polysaccharide Biosynthesis Protein SpsA, Chain A"/>
    <property type="match status" value="1"/>
</dbReference>
<dbReference type="GO" id="GO:0016757">
    <property type="term" value="F:glycosyltransferase activity"/>
    <property type="evidence" value="ECO:0007669"/>
    <property type="project" value="UniProtKB-KW"/>
</dbReference>
<evidence type="ECO:0000256" key="9">
    <source>
        <dbReference type="SAM" id="Phobius"/>
    </source>
</evidence>
<dbReference type="Proteomes" id="UP000184233">
    <property type="component" value="Unassembled WGS sequence"/>
</dbReference>
<comment type="caution">
    <text evidence="10">The sequence shown here is derived from an EMBL/GenBank/DDBJ whole genome shotgun (WGS) entry which is preliminary data.</text>
</comment>
<dbReference type="STRING" id="1895771.BGO89_00585"/>
<dbReference type="GO" id="GO:0071555">
    <property type="term" value="P:cell wall organization"/>
    <property type="evidence" value="ECO:0007669"/>
    <property type="project" value="UniProtKB-KW"/>
</dbReference>
<dbReference type="EMBL" id="MKVH01000002">
    <property type="protein sequence ID" value="OJX61127.1"/>
    <property type="molecule type" value="Genomic_DNA"/>
</dbReference>
<feature type="transmembrane region" description="Helical" evidence="9">
    <location>
        <begin position="429"/>
        <end position="451"/>
    </location>
</feature>
<dbReference type="FunFam" id="3.90.550.10:FF:000057">
    <property type="entry name" value="Glycosyltransferase-like protein, family 2"/>
    <property type="match status" value="1"/>
</dbReference>
<feature type="transmembrane region" description="Helical" evidence="9">
    <location>
        <begin position="307"/>
        <end position="328"/>
    </location>
</feature>
<keyword evidence="3 10" id="KW-0808">Transferase</keyword>
<keyword evidence="4 9" id="KW-0812">Transmembrane</keyword>
<dbReference type="SUPFAM" id="SSF53448">
    <property type="entry name" value="Nucleotide-diphospho-sugar transferases"/>
    <property type="match status" value="1"/>
</dbReference>
<evidence type="ECO:0000256" key="1">
    <source>
        <dbReference type="ARBA" id="ARBA00004653"/>
    </source>
</evidence>
<keyword evidence="7 9" id="KW-0472">Membrane</keyword>
<dbReference type="InterPro" id="IPR029044">
    <property type="entry name" value="Nucleotide-diphossugar_trans"/>
</dbReference>
<organism evidence="10 11">
    <name type="scientific">Candidatus Kapaibacterium thiocyanatum</name>
    <dbReference type="NCBI Taxonomy" id="1895771"/>
    <lineage>
        <taxon>Bacteria</taxon>
        <taxon>Pseudomonadati</taxon>
        <taxon>Candidatus Kapaibacteriota</taxon>
        <taxon>Candidatus Kapaibacteriia</taxon>
        <taxon>Candidatus Kapaibacteriales</taxon>
        <taxon>Candidatus Kapaibacteriaceae</taxon>
        <taxon>Candidatus Kapaibacterium</taxon>
    </lineage>
</organism>
<keyword evidence="8" id="KW-0961">Cell wall biogenesis/degradation</keyword>
<feature type="transmembrane region" description="Helical" evidence="9">
    <location>
        <begin position="340"/>
        <end position="360"/>
    </location>
</feature>
<evidence type="ECO:0000313" key="10">
    <source>
        <dbReference type="EMBL" id="OJX61127.1"/>
    </source>
</evidence>
<evidence type="ECO:0000256" key="3">
    <source>
        <dbReference type="ARBA" id="ARBA00022679"/>
    </source>
</evidence>
<evidence type="ECO:0000256" key="5">
    <source>
        <dbReference type="ARBA" id="ARBA00022989"/>
    </source>
</evidence>
<proteinExistence type="predicted"/>
<gene>
    <name evidence="10" type="ORF">BGO89_00585</name>
</gene>
<evidence type="ECO:0000256" key="8">
    <source>
        <dbReference type="ARBA" id="ARBA00023316"/>
    </source>
</evidence>
<reference evidence="10 11" key="1">
    <citation type="submission" date="2016-09" db="EMBL/GenBank/DDBJ databases">
        <title>Genome-resolved meta-omics ties microbial dynamics to process performance in biotechnology for thiocyanate degradation.</title>
        <authorList>
            <person name="Kantor R.S."/>
            <person name="Huddy R.J."/>
            <person name="Iyer R."/>
            <person name="Thomas B.C."/>
            <person name="Brown C.T."/>
            <person name="Anantharaman K."/>
            <person name="Tringe S."/>
            <person name="Hettich R.L."/>
            <person name="Harrison S.T."/>
            <person name="Banfield J.F."/>
        </authorList>
    </citation>
    <scope>NUCLEOTIDE SEQUENCE [LARGE SCALE GENOMIC DNA]</scope>
    <source>
        <strain evidence="10">59-99</strain>
    </source>
</reference>
<keyword evidence="6" id="KW-0333">Golgi apparatus</keyword>
<dbReference type="Pfam" id="PF13641">
    <property type="entry name" value="Glyco_tranf_2_3"/>
    <property type="match status" value="1"/>
</dbReference>
<evidence type="ECO:0000256" key="7">
    <source>
        <dbReference type="ARBA" id="ARBA00023136"/>
    </source>
</evidence>
<dbReference type="CDD" id="cd06437">
    <property type="entry name" value="CESA_CaSu_A2"/>
    <property type="match status" value="1"/>
</dbReference>
<name>A0A1M3L6D0_9BACT</name>
<dbReference type="AlphaFoldDB" id="A0A1M3L6D0"/>
<evidence type="ECO:0000256" key="4">
    <source>
        <dbReference type="ARBA" id="ARBA00022692"/>
    </source>
</evidence>
<keyword evidence="2" id="KW-0328">Glycosyltransferase</keyword>
<feature type="transmembrane region" description="Helical" evidence="9">
    <location>
        <begin position="6"/>
        <end position="30"/>
    </location>
</feature>
<comment type="subcellular location">
    <subcellularLocation>
        <location evidence="1">Golgi apparatus membrane</location>
        <topology evidence="1">Multi-pass membrane protein</topology>
    </subcellularLocation>
</comment>
<accession>A0A1M3L6D0</accession>
<evidence type="ECO:0000256" key="2">
    <source>
        <dbReference type="ARBA" id="ARBA00022676"/>
    </source>
</evidence>
<sequence>MEDVLLLAYFLSLCVLFAFGLHGLVMIYYYHKTQRVRHEPAIDMEHVPVVTIQLPVFNEMYVVDRLVKAVCDIDYPKDHLEIQLLDDSTDETVEVSRKLVAEYSAMGFDIKHIHRVDRTGFKAGALKEGLDKARGEYVAIFDADFVPKSDFLKKTLPYFHDEKIGMVQTRWEHLNEEYSFLTRAQALALDGHFVIEQQVRHKAGFFINFNGTAGLWRKSTIIDAGNWHSDTLAEDLDLSYRAQLRGWRFVFLNDVTSPAELPADINSLKTQQFRWTKGAVETAKKLLPKVWSSSLALKVKLECTVHLTSNIVFPFILLVAFLNVPLVIIKNEVAGYDRVFSFMSIFVLASISTFLFYLYAQRAIHLDWRRRLLLFPVFMAGSMGFAVNNSRAVVEAIIGKKSEFKRTPKYRIVETDDDWKKKKYVQKKIGWAVIVELLLASYFVFGIAMSISYLEIAAIPFQLMFLFGFGTVGMLSLRHALSR</sequence>
<evidence type="ECO:0000256" key="6">
    <source>
        <dbReference type="ARBA" id="ARBA00023034"/>
    </source>
</evidence>
<protein>
    <submittedName>
        <fullName evidence="10">Glycosyl transferase family 2</fullName>
    </submittedName>
</protein>
<feature type="transmembrane region" description="Helical" evidence="9">
    <location>
        <begin position="457"/>
        <end position="477"/>
    </location>
</feature>
<evidence type="ECO:0000313" key="11">
    <source>
        <dbReference type="Proteomes" id="UP000184233"/>
    </source>
</evidence>
<dbReference type="PANTHER" id="PTHR32044:SF80">
    <property type="entry name" value="XYLOGLUCAN GLYCOSYLTRANSFERASE 2-RELATED"/>
    <property type="match status" value="1"/>
</dbReference>
<dbReference type="PANTHER" id="PTHR32044">
    <property type="entry name" value="GLUCOMANNAN 4-BETA-MANNOSYLTRANSFERASE 9"/>
    <property type="match status" value="1"/>
</dbReference>